<keyword evidence="1" id="KW-0805">Transcription regulation</keyword>
<feature type="transmembrane region" description="Helical" evidence="5">
    <location>
        <begin position="596"/>
        <end position="614"/>
    </location>
</feature>
<reference evidence="7" key="1">
    <citation type="submission" date="2019-11" db="EMBL/GenBank/DDBJ databases">
        <authorList>
            <person name="Liu Y."/>
            <person name="Hou J."/>
            <person name="Li T.-Q."/>
            <person name="Guan C.-H."/>
            <person name="Wu X."/>
            <person name="Wu H.-Z."/>
            <person name="Ling F."/>
            <person name="Zhang R."/>
            <person name="Shi X.-G."/>
            <person name="Ren J.-P."/>
            <person name="Chen E.-F."/>
            <person name="Sun J.-M."/>
        </authorList>
    </citation>
    <scope>NUCLEOTIDE SEQUENCE</scope>
    <source>
        <strain evidence="7">Adult_tree_wgs_1</strain>
        <tissue evidence="7">Leaves</tissue>
    </source>
</reference>
<keyword evidence="4" id="KW-0539">Nucleus</keyword>
<dbReference type="Proteomes" id="UP000626092">
    <property type="component" value="Unassembled WGS sequence"/>
</dbReference>
<evidence type="ECO:0000256" key="3">
    <source>
        <dbReference type="ARBA" id="ARBA00023163"/>
    </source>
</evidence>
<sequence length="626" mass="69387">MGLDQAPPAAAASASSLAPGFRFHPTDQELVGYYLRRKVFGKPFRFDPISVIDIYKCEPWDLPGLSLSLSLSFRWKSRLKSRDLEWYFFSALDKKYGKVTGRTNRATEKGYWKTTGKDRPIRYKSRTVGMKKTLVYHCGRAPRGERTNWVMHEYKLVDEEFEKTGNVQDAMVLCRVFRKSGTGPKNGEQYGAPFDEEEWDDELVLVPGQDDTEGAAGGDDAYLDGNDLEQVIELISEFPAVDSIRSITERVQLLKSISVRPSGYLKIAQRGGGGGNGDLSRAPDVNLGDLEDQNVLTAFEGEVDDDGILSADISLEDVPLPLSFYYEDSSSHFQEQLVFDNDNQKLLVDVGENYSAPEQPDVQNLFDLPVHNDMYTNTVRHEYIGEPSHSVNSEDADYLLDDPFLDATDNPPFDEGAFLEANDLSNSVKVESSGFDILEDYLTFFDSDENENLVSDLVNEKRANGGAPQETMGSQQLTQGNYNDVASTSKQEPGNFGSGIDNIQYPFLNKASCMLESISAPTAFASEFPSKDAAAAAHSSNSIHVTAGIIRIRNMTSGGNGTYWPLSKDVDVNIVISFGFSHNDASLETKSGSGMSWGWLYLLFLWVLIISMSFKIGSYMYTGKAS</sequence>
<dbReference type="InterPro" id="IPR036093">
    <property type="entry name" value="NAC_dom_sf"/>
</dbReference>
<organism evidence="7 8">
    <name type="scientific">Rhododendron simsii</name>
    <name type="common">Sims's rhododendron</name>
    <dbReference type="NCBI Taxonomy" id="118357"/>
    <lineage>
        <taxon>Eukaryota</taxon>
        <taxon>Viridiplantae</taxon>
        <taxon>Streptophyta</taxon>
        <taxon>Embryophyta</taxon>
        <taxon>Tracheophyta</taxon>
        <taxon>Spermatophyta</taxon>
        <taxon>Magnoliopsida</taxon>
        <taxon>eudicotyledons</taxon>
        <taxon>Gunneridae</taxon>
        <taxon>Pentapetalae</taxon>
        <taxon>asterids</taxon>
        <taxon>Ericales</taxon>
        <taxon>Ericaceae</taxon>
        <taxon>Ericoideae</taxon>
        <taxon>Rhodoreae</taxon>
        <taxon>Rhododendron</taxon>
    </lineage>
</organism>
<gene>
    <name evidence="7" type="ORF">RHSIM_Rhsim03G0112000</name>
</gene>
<dbReference type="InterPro" id="IPR003441">
    <property type="entry name" value="NAC-dom"/>
</dbReference>
<dbReference type="AlphaFoldDB" id="A0A834H9C0"/>
<comment type="caution">
    <text evidence="7">The sequence shown here is derived from an EMBL/GenBank/DDBJ whole genome shotgun (WGS) entry which is preliminary data.</text>
</comment>
<dbReference type="GO" id="GO:0003677">
    <property type="term" value="F:DNA binding"/>
    <property type="evidence" value="ECO:0007669"/>
    <property type="project" value="UniProtKB-KW"/>
</dbReference>
<evidence type="ECO:0000256" key="2">
    <source>
        <dbReference type="ARBA" id="ARBA00023125"/>
    </source>
</evidence>
<accession>A0A834H9C0</accession>
<evidence type="ECO:0000256" key="4">
    <source>
        <dbReference type="ARBA" id="ARBA00023242"/>
    </source>
</evidence>
<keyword evidence="3" id="KW-0804">Transcription</keyword>
<keyword evidence="2" id="KW-0238">DNA-binding</keyword>
<dbReference type="OrthoDB" id="777252at2759"/>
<evidence type="ECO:0000259" key="6">
    <source>
        <dbReference type="PROSITE" id="PS51005"/>
    </source>
</evidence>
<name>A0A834H9C0_RHOSS</name>
<evidence type="ECO:0000313" key="7">
    <source>
        <dbReference type="EMBL" id="KAF7149057.1"/>
    </source>
</evidence>
<dbReference type="Gene3D" id="2.170.150.80">
    <property type="entry name" value="NAC domain"/>
    <property type="match status" value="1"/>
</dbReference>
<evidence type="ECO:0000256" key="1">
    <source>
        <dbReference type="ARBA" id="ARBA00023015"/>
    </source>
</evidence>
<evidence type="ECO:0000256" key="5">
    <source>
        <dbReference type="SAM" id="Phobius"/>
    </source>
</evidence>
<dbReference type="EMBL" id="WJXA01000003">
    <property type="protein sequence ID" value="KAF7149057.1"/>
    <property type="molecule type" value="Genomic_DNA"/>
</dbReference>
<keyword evidence="5" id="KW-1133">Transmembrane helix</keyword>
<evidence type="ECO:0000313" key="8">
    <source>
        <dbReference type="Proteomes" id="UP000626092"/>
    </source>
</evidence>
<keyword evidence="5" id="KW-0472">Membrane</keyword>
<keyword evidence="5" id="KW-0812">Transmembrane</keyword>
<keyword evidence="8" id="KW-1185">Reference proteome</keyword>
<proteinExistence type="predicted"/>
<protein>
    <recommendedName>
        <fullName evidence="6">NAC domain-containing protein</fullName>
    </recommendedName>
</protein>
<feature type="domain" description="NAC" evidence="6">
    <location>
        <begin position="17"/>
        <end position="179"/>
    </location>
</feature>
<dbReference type="Pfam" id="PF02365">
    <property type="entry name" value="NAM"/>
    <property type="match status" value="1"/>
</dbReference>
<dbReference type="PROSITE" id="PS51005">
    <property type="entry name" value="NAC"/>
    <property type="match status" value="1"/>
</dbReference>
<dbReference type="GO" id="GO:0006355">
    <property type="term" value="P:regulation of DNA-templated transcription"/>
    <property type="evidence" value="ECO:0007669"/>
    <property type="project" value="InterPro"/>
</dbReference>
<dbReference type="PANTHER" id="PTHR31744">
    <property type="entry name" value="PROTEIN CUP-SHAPED COTYLEDON 2-RELATED"/>
    <property type="match status" value="1"/>
</dbReference>
<dbReference type="PANTHER" id="PTHR31744:SF210">
    <property type="entry name" value="NAC DOMAIN-CONTAINING PROTEIN 86-LIKE"/>
    <property type="match status" value="1"/>
</dbReference>
<dbReference type="SUPFAM" id="SSF101941">
    <property type="entry name" value="NAC domain"/>
    <property type="match status" value="1"/>
</dbReference>